<dbReference type="RefSeq" id="XP_007405843.1">
    <property type="nucleotide sequence ID" value="XM_007405781.1"/>
</dbReference>
<sequence length="61" mass="6981">MIPLPHIHGTHTEGTCSHPLLFPHLGSATLQITDRYQREPVFLEDNYCHFDSQTEKFSNAT</sequence>
<dbReference type="AlphaFoldDB" id="F4R8Z9"/>
<dbReference type="GeneID" id="18936183"/>
<gene>
    <name evidence="1" type="ORF">MELLADRAFT_92260</name>
</gene>
<reference evidence="2" key="1">
    <citation type="journal article" date="2011" name="Proc. Natl. Acad. Sci. U.S.A.">
        <title>Obligate biotrophy features unraveled by the genomic analysis of rust fungi.</title>
        <authorList>
            <person name="Duplessis S."/>
            <person name="Cuomo C.A."/>
            <person name="Lin Y.-C."/>
            <person name="Aerts A."/>
            <person name="Tisserant E."/>
            <person name="Veneault-Fourrey C."/>
            <person name="Joly D.L."/>
            <person name="Hacquard S."/>
            <person name="Amselem J."/>
            <person name="Cantarel B.L."/>
            <person name="Chiu R."/>
            <person name="Coutinho P.M."/>
            <person name="Feau N."/>
            <person name="Field M."/>
            <person name="Frey P."/>
            <person name="Gelhaye E."/>
            <person name="Goldberg J."/>
            <person name="Grabherr M.G."/>
            <person name="Kodira C.D."/>
            <person name="Kohler A."/>
            <person name="Kuees U."/>
            <person name="Lindquist E.A."/>
            <person name="Lucas S.M."/>
            <person name="Mago R."/>
            <person name="Mauceli E."/>
            <person name="Morin E."/>
            <person name="Murat C."/>
            <person name="Pangilinan J.L."/>
            <person name="Park R."/>
            <person name="Pearson M."/>
            <person name="Quesneville H."/>
            <person name="Rouhier N."/>
            <person name="Sakthikumar S."/>
            <person name="Salamov A.A."/>
            <person name="Schmutz J."/>
            <person name="Selles B."/>
            <person name="Shapiro H."/>
            <person name="Tanguay P."/>
            <person name="Tuskan G.A."/>
            <person name="Henrissat B."/>
            <person name="Van de Peer Y."/>
            <person name="Rouze P."/>
            <person name="Ellis J.G."/>
            <person name="Dodds P.N."/>
            <person name="Schein J.E."/>
            <person name="Zhong S."/>
            <person name="Hamelin R.C."/>
            <person name="Grigoriev I.V."/>
            <person name="Szabo L.J."/>
            <person name="Martin F."/>
        </authorList>
    </citation>
    <scope>NUCLEOTIDE SEQUENCE [LARGE SCALE GENOMIC DNA]</scope>
    <source>
        <strain evidence="2">98AG31 / pathotype 3-4-7</strain>
    </source>
</reference>
<proteinExistence type="predicted"/>
<dbReference type="HOGENOM" id="CLU_2923117_0_0_1"/>
<evidence type="ECO:0000313" key="1">
    <source>
        <dbReference type="EMBL" id="EGG11241.1"/>
    </source>
</evidence>
<keyword evidence="2" id="KW-1185">Reference proteome</keyword>
<dbReference type="InParanoid" id="F4R8Z9"/>
<dbReference type="EMBL" id="GL883093">
    <property type="protein sequence ID" value="EGG11241.1"/>
    <property type="molecule type" value="Genomic_DNA"/>
</dbReference>
<evidence type="ECO:0000313" key="2">
    <source>
        <dbReference type="Proteomes" id="UP000001072"/>
    </source>
</evidence>
<protein>
    <submittedName>
        <fullName evidence="1">Uncharacterized protein</fullName>
    </submittedName>
</protein>
<organism evidence="2">
    <name type="scientific">Melampsora larici-populina (strain 98AG31 / pathotype 3-4-7)</name>
    <name type="common">Poplar leaf rust fungus</name>
    <dbReference type="NCBI Taxonomy" id="747676"/>
    <lineage>
        <taxon>Eukaryota</taxon>
        <taxon>Fungi</taxon>
        <taxon>Dikarya</taxon>
        <taxon>Basidiomycota</taxon>
        <taxon>Pucciniomycotina</taxon>
        <taxon>Pucciniomycetes</taxon>
        <taxon>Pucciniales</taxon>
        <taxon>Melampsoraceae</taxon>
        <taxon>Melampsora</taxon>
    </lineage>
</organism>
<accession>F4R8Z9</accession>
<dbReference type="VEuPathDB" id="FungiDB:MELLADRAFT_92260"/>
<name>F4R8Z9_MELLP</name>
<dbReference type="Proteomes" id="UP000001072">
    <property type="component" value="Unassembled WGS sequence"/>
</dbReference>
<dbReference type="KEGG" id="mlr:MELLADRAFT_92260"/>